<dbReference type="Gene3D" id="1.10.10.10">
    <property type="entry name" value="Winged helix-like DNA-binding domain superfamily/Winged helix DNA-binding domain"/>
    <property type="match status" value="1"/>
</dbReference>
<dbReference type="InterPro" id="IPR001867">
    <property type="entry name" value="OmpR/PhoB-type_DNA-bd"/>
</dbReference>
<dbReference type="CDD" id="cd00383">
    <property type="entry name" value="trans_reg_C"/>
    <property type="match status" value="1"/>
</dbReference>
<dbReference type="Pfam" id="PF13191">
    <property type="entry name" value="AAA_16"/>
    <property type="match status" value="1"/>
</dbReference>
<dbReference type="GO" id="GO:0000160">
    <property type="term" value="P:phosphorelay signal transduction system"/>
    <property type="evidence" value="ECO:0007669"/>
    <property type="project" value="InterPro"/>
</dbReference>
<dbReference type="Gene3D" id="3.40.50.300">
    <property type="entry name" value="P-loop containing nucleotide triphosphate hydrolases"/>
    <property type="match status" value="1"/>
</dbReference>
<organism evidence="2 3">
    <name type="scientific">Bradyrhizobium barranii subsp. apii</name>
    <dbReference type="NCBI Taxonomy" id="2819348"/>
    <lineage>
        <taxon>Bacteria</taxon>
        <taxon>Pseudomonadati</taxon>
        <taxon>Pseudomonadota</taxon>
        <taxon>Alphaproteobacteria</taxon>
        <taxon>Hyphomicrobiales</taxon>
        <taxon>Nitrobacteraceae</taxon>
        <taxon>Bradyrhizobium</taxon>
        <taxon>Bradyrhizobium barranii</taxon>
    </lineage>
</organism>
<dbReference type="GO" id="GO:0003677">
    <property type="term" value="F:DNA binding"/>
    <property type="evidence" value="ECO:0007669"/>
    <property type="project" value="UniProtKB-UniRule"/>
</dbReference>
<evidence type="ECO:0000313" key="2">
    <source>
        <dbReference type="EMBL" id="UPT86092.1"/>
    </source>
</evidence>
<dbReference type="GO" id="GO:0006355">
    <property type="term" value="P:regulation of DNA-templated transcription"/>
    <property type="evidence" value="ECO:0007669"/>
    <property type="project" value="InterPro"/>
</dbReference>
<name>A0A8T5V0W7_9BRAD</name>
<sequence length="356" mass="39167">MLYLFDEFVLDTDRRELRRDGRTIPLQPQVFDILEYLIRHRARVVTKDDLISAIWGGRIVSESALTTRINAARTGIGDSGEAQRLIKTLPRKGVRFIGTVREAAREVENAVVPLKTEISTLVVGRTPSFATIDQMTRHVLSGKRQMAFVTGEAGIGKTAFIAKALEQLTEQGFDQLYGRCTERFGTDEVFLPLIDALVSRYRASGPELISAVRAHAPTWILQLPGVIDASERAAFQDEVFGATRERFSKTCTGATSRHSTYCLASRAGTARHVCWSSAPIVRPTVPSAGIPSLACTGISRFMDIAANCASIGCCVRRSSVTWHCASATRNLPPACQSRYSSERWDIPCLLPRCSST</sequence>
<dbReference type="RefSeq" id="WP_166082194.1">
    <property type="nucleotide sequence ID" value="NZ_CP096255.1"/>
</dbReference>
<evidence type="ECO:0000256" key="1">
    <source>
        <dbReference type="ARBA" id="ARBA00023125"/>
    </source>
</evidence>
<reference evidence="2" key="1">
    <citation type="journal article" date="2017" name="Syst. Appl. Microbiol.">
        <title>Soybeans inoculated with root zone soils of Canadian native legumes harbour diverse and novel Bradyrhizobium spp. that possess agricultural potential.</title>
        <authorList>
            <person name="Bromfield E.S.P."/>
            <person name="Cloutier S."/>
            <person name="Tambong J.T."/>
            <person name="Tran Thi T.V."/>
        </authorList>
    </citation>
    <scope>NUCLEOTIDE SEQUENCE</scope>
    <source>
        <strain evidence="2">1S5</strain>
    </source>
</reference>
<dbReference type="InterPro" id="IPR027417">
    <property type="entry name" value="P-loop_NTPase"/>
</dbReference>
<dbReference type="EMBL" id="CP096255">
    <property type="protein sequence ID" value="UPT86092.1"/>
    <property type="molecule type" value="Genomic_DNA"/>
</dbReference>
<dbReference type="PROSITE" id="PS51755">
    <property type="entry name" value="OMPR_PHOB"/>
    <property type="match status" value="1"/>
</dbReference>
<evidence type="ECO:0000313" key="3">
    <source>
        <dbReference type="Proteomes" id="UP000551709"/>
    </source>
</evidence>
<keyword evidence="1" id="KW-0238">DNA-binding</keyword>
<protein>
    <submittedName>
        <fullName evidence="2">Winged helix-turn-helix domain-containing protein</fullName>
    </submittedName>
</protein>
<dbReference type="Proteomes" id="UP000551709">
    <property type="component" value="Chromosome"/>
</dbReference>
<dbReference type="SUPFAM" id="SSF46894">
    <property type="entry name" value="C-terminal effector domain of the bipartite response regulators"/>
    <property type="match status" value="1"/>
</dbReference>
<dbReference type="SMART" id="SM00862">
    <property type="entry name" value="Trans_reg_C"/>
    <property type="match status" value="1"/>
</dbReference>
<dbReference type="InterPro" id="IPR036388">
    <property type="entry name" value="WH-like_DNA-bd_sf"/>
</dbReference>
<proteinExistence type="predicted"/>
<gene>
    <name evidence="2" type="ORF">HAP41_0000038405</name>
</gene>
<dbReference type="Pfam" id="PF00486">
    <property type="entry name" value="Trans_reg_C"/>
    <property type="match status" value="1"/>
</dbReference>
<reference evidence="2" key="2">
    <citation type="submission" date="2022-04" db="EMBL/GenBank/DDBJ databases">
        <authorList>
            <person name="Bromfield E.S.P."/>
            <person name="Cloutier S."/>
        </authorList>
    </citation>
    <scope>NUCLEOTIDE SEQUENCE</scope>
    <source>
        <strain evidence="2">1S5</strain>
    </source>
</reference>
<accession>A0A8T5V0W7</accession>
<dbReference type="InterPro" id="IPR016032">
    <property type="entry name" value="Sig_transdc_resp-reg_C-effctor"/>
</dbReference>
<dbReference type="InterPro" id="IPR041664">
    <property type="entry name" value="AAA_16"/>
</dbReference>
<dbReference type="AlphaFoldDB" id="A0A8T5V0W7"/>